<proteinExistence type="predicted"/>
<dbReference type="Proteomes" id="UP000604825">
    <property type="component" value="Unassembled WGS sequence"/>
</dbReference>
<gene>
    <name evidence="2" type="ORF">NCGR_LOCUS49263</name>
</gene>
<dbReference type="InterPro" id="IPR036047">
    <property type="entry name" value="F-box-like_dom_sf"/>
</dbReference>
<dbReference type="SUPFAM" id="SSF81383">
    <property type="entry name" value="F-box domain"/>
    <property type="match status" value="1"/>
</dbReference>
<evidence type="ECO:0000259" key="1">
    <source>
        <dbReference type="Pfam" id="PF12937"/>
    </source>
</evidence>
<comment type="caution">
    <text evidence="2">The sequence shown here is derived from an EMBL/GenBank/DDBJ whole genome shotgun (WGS) entry which is preliminary data.</text>
</comment>
<protein>
    <recommendedName>
        <fullName evidence="1">F-box domain-containing protein</fullName>
    </recommendedName>
</protein>
<accession>A0A811R7I7</accession>
<evidence type="ECO:0000313" key="2">
    <source>
        <dbReference type="EMBL" id="CAD6265958.1"/>
    </source>
</evidence>
<sequence length="177" mass="20341">MPSSRSRRNRRRLGRPPRDWAALLADALLDILGKLDHIDILRGAGPVCRSRRRTARDEPELWRRINMLYHAELFFECDLHLLARTAVRRSAGLCEAFWGEYAGDDHLILYLADRAPLLKSLRFIYCYDVCQEAFMEAMTKFLLLEALELSLSPNVYGEAFAVVGASCPNLKRFRLGK</sequence>
<dbReference type="InterPro" id="IPR001810">
    <property type="entry name" value="F-box_dom"/>
</dbReference>
<dbReference type="OrthoDB" id="2095648at2759"/>
<dbReference type="AlphaFoldDB" id="A0A811R7I7"/>
<dbReference type="Gene3D" id="3.80.10.10">
    <property type="entry name" value="Ribonuclease Inhibitor"/>
    <property type="match status" value="1"/>
</dbReference>
<dbReference type="Pfam" id="PF12937">
    <property type="entry name" value="F-box-like"/>
    <property type="match status" value="1"/>
</dbReference>
<dbReference type="EMBL" id="CAJGYO010000013">
    <property type="protein sequence ID" value="CAD6265958.1"/>
    <property type="molecule type" value="Genomic_DNA"/>
</dbReference>
<reference evidence="2" key="1">
    <citation type="submission" date="2020-10" db="EMBL/GenBank/DDBJ databases">
        <authorList>
            <person name="Han B."/>
            <person name="Lu T."/>
            <person name="Zhao Q."/>
            <person name="Huang X."/>
            <person name="Zhao Y."/>
        </authorList>
    </citation>
    <scope>NUCLEOTIDE SEQUENCE</scope>
</reference>
<feature type="domain" description="F-box" evidence="1">
    <location>
        <begin position="27"/>
        <end position="66"/>
    </location>
</feature>
<keyword evidence="3" id="KW-1185">Reference proteome</keyword>
<dbReference type="PANTHER" id="PTHR38926">
    <property type="entry name" value="F-BOX DOMAIN CONTAINING PROTEIN, EXPRESSED"/>
    <property type="match status" value="1"/>
</dbReference>
<dbReference type="InterPro" id="IPR032675">
    <property type="entry name" value="LRR_dom_sf"/>
</dbReference>
<evidence type="ECO:0000313" key="3">
    <source>
        <dbReference type="Proteomes" id="UP000604825"/>
    </source>
</evidence>
<dbReference type="PANTHER" id="PTHR38926:SF74">
    <property type="entry name" value="OS08G0193600 PROTEIN"/>
    <property type="match status" value="1"/>
</dbReference>
<dbReference type="Gene3D" id="1.20.1280.50">
    <property type="match status" value="1"/>
</dbReference>
<name>A0A811R7I7_9POAL</name>
<organism evidence="2 3">
    <name type="scientific">Miscanthus lutarioriparius</name>
    <dbReference type="NCBI Taxonomy" id="422564"/>
    <lineage>
        <taxon>Eukaryota</taxon>
        <taxon>Viridiplantae</taxon>
        <taxon>Streptophyta</taxon>
        <taxon>Embryophyta</taxon>
        <taxon>Tracheophyta</taxon>
        <taxon>Spermatophyta</taxon>
        <taxon>Magnoliopsida</taxon>
        <taxon>Liliopsida</taxon>
        <taxon>Poales</taxon>
        <taxon>Poaceae</taxon>
        <taxon>PACMAD clade</taxon>
        <taxon>Panicoideae</taxon>
        <taxon>Andropogonodae</taxon>
        <taxon>Andropogoneae</taxon>
        <taxon>Saccharinae</taxon>
        <taxon>Miscanthus</taxon>
    </lineage>
</organism>